<gene>
    <name evidence="2" type="ORF">Tci_023679</name>
</gene>
<dbReference type="EMBL" id="BKCJ010002905">
    <property type="protein sequence ID" value="GEU51701.1"/>
    <property type="molecule type" value="Genomic_DNA"/>
</dbReference>
<reference evidence="2" key="1">
    <citation type="journal article" date="2019" name="Sci. Rep.">
        <title>Draft genome of Tanacetum cinerariifolium, the natural source of mosquito coil.</title>
        <authorList>
            <person name="Yamashiro T."/>
            <person name="Shiraishi A."/>
            <person name="Satake H."/>
            <person name="Nakayama K."/>
        </authorList>
    </citation>
    <scope>NUCLEOTIDE SEQUENCE</scope>
</reference>
<feature type="region of interest" description="Disordered" evidence="1">
    <location>
        <begin position="135"/>
        <end position="163"/>
    </location>
</feature>
<proteinExistence type="predicted"/>
<evidence type="ECO:0000313" key="2">
    <source>
        <dbReference type="EMBL" id="GEU51701.1"/>
    </source>
</evidence>
<name>A0A6L2KQ91_TANCI</name>
<accession>A0A6L2KQ91</accession>
<dbReference type="AlphaFoldDB" id="A0A6L2KQ91"/>
<protein>
    <submittedName>
        <fullName evidence="2">Uncharacterized protein</fullName>
    </submittedName>
</protein>
<sequence>MPKVLSLAWETILEIEHALEDKHCQLEDILELFRRLHNDVQNIHEELTLYINTPSWDRPTIFYNDDDDEDCTIAITPNLSTKEPDNSLSMGDEHLDTISATESDELIKSSIENLVLIPSESKGIPDNMCDVPFHDNSPPLDVSKDQFEDFSDSNDNSTSIDDDSFSIDDIEYVEASPPDSELVSLEVMEIVIPKEGGIDANILLTIKDDILREKLLNINLLIANIEALKDVRYTKSIGRSIELSLKPEENLLGQKKAQGYVGLPFSPHGRSNRDYKYPLLALGEGWLFFVFYFPL</sequence>
<evidence type="ECO:0000256" key="1">
    <source>
        <dbReference type="SAM" id="MobiDB-lite"/>
    </source>
</evidence>
<organism evidence="2">
    <name type="scientific">Tanacetum cinerariifolium</name>
    <name type="common">Dalmatian daisy</name>
    <name type="synonym">Chrysanthemum cinerariifolium</name>
    <dbReference type="NCBI Taxonomy" id="118510"/>
    <lineage>
        <taxon>Eukaryota</taxon>
        <taxon>Viridiplantae</taxon>
        <taxon>Streptophyta</taxon>
        <taxon>Embryophyta</taxon>
        <taxon>Tracheophyta</taxon>
        <taxon>Spermatophyta</taxon>
        <taxon>Magnoliopsida</taxon>
        <taxon>eudicotyledons</taxon>
        <taxon>Gunneridae</taxon>
        <taxon>Pentapetalae</taxon>
        <taxon>asterids</taxon>
        <taxon>campanulids</taxon>
        <taxon>Asterales</taxon>
        <taxon>Asteraceae</taxon>
        <taxon>Asteroideae</taxon>
        <taxon>Anthemideae</taxon>
        <taxon>Anthemidinae</taxon>
        <taxon>Tanacetum</taxon>
    </lineage>
</organism>
<comment type="caution">
    <text evidence="2">The sequence shown here is derived from an EMBL/GenBank/DDBJ whole genome shotgun (WGS) entry which is preliminary data.</text>
</comment>